<feature type="non-terminal residue" evidence="5">
    <location>
        <position position="1"/>
    </location>
</feature>
<accession>A0A382H5G5</accession>
<sequence length="237" mass="27687">NQSKKDFAYINFQNEYLTKAIKTNKVFSKIIDVNLETINKFKKKITNPYFLTKGNQENLSFIFSISKKLNLKNKKILQTINTFKGLKFRQEIIYNSNKVTCINDSKATSFASSINILKSLQKVFWIVGGIPKLGDKFMLKKNECKNICVYIFGKNKNFFVKQFKNKLPFYCFKDLKSAIQKVLKDIKIKNKNNLHKTILFSPSAASFDSFKNFEERGDYFNFLLKKLKIKKTINAIQ</sequence>
<protein>
    <recommendedName>
        <fullName evidence="6">Mur ligase C-terminal domain-containing protein</fullName>
    </recommendedName>
</protein>
<dbReference type="GO" id="GO:0051301">
    <property type="term" value="P:cell division"/>
    <property type="evidence" value="ECO:0007669"/>
    <property type="project" value="InterPro"/>
</dbReference>
<evidence type="ECO:0008006" key="6">
    <source>
        <dbReference type="Google" id="ProtNLM"/>
    </source>
</evidence>
<dbReference type="InterPro" id="IPR005762">
    <property type="entry name" value="MurD"/>
</dbReference>
<dbReference type="GO" id="GO:0005524">
    <property type="term" value="F:ATP binding"/>
    <property type="evidence" value="ECO:0007669"/>
    <property type="project" value="UniProtKB-KW"/>
</dbReference>
<dbReference type="Gene3D" id="3.90.190.20">
    <property type="entry name" value="Mur ligase, C-terminal domain"/>
    <property type="match status" value="1"/>
</dbReference>
<dbReference type="GO" id="GO:0008360">
    <property type="term" value="P:regulation of cell shape"/>
    <property type="evidence" value="ECO:0007669"/>
    <property type="project" value="InterPro"/>
</dbReference>
<dbReference type="PANTHER" id="PTHR43692:SF1">
    <property type="entry name" value="UDP-N-ACETYLMURAMOYLALANINE--D-GLUTAMATE LIGASE"/>
    <property type="match status" value="1"/>
</dbReference>
<organism evidence="5">
    <name type="scientific">marine metagenome</name>
    <dbReference type="NCBI Taxonomy" id="408172"/>
    <lineage>
        <taxon>unclassified sequences</taxon>
        <taxon>metagenomes</taxon>
        <taxon>ecological metagenomes</taxon>
    </lineage>
</organism>
<dbReference type="EMBL" id="UINC01059269">
    <property type="protein sequence ID" value="SVB82500.1"/>
    <property type="molecule type" value="Genomic_DNA"/>
</dbReference>
<keyword evidence="2" id="KW-0436">Ligase</keyword>
<reference evidence="5" key="1">
    <citation type="submission" date="2018-05" db="EMBL/GenBank/DDBJ databases">
        <authorList>
            <person name="Lanie J.A."/>
            <person name="Ng W.-L."/>
            <person name="Kazmierczak K.M."/>
            <person name="Andrzejewski T.M."/>
            <person name="Davidsen T.M."/>
            <person name="Wayne K.J."/>
            <person name="Tettelin H."/>
            <person name="Glass J.I."/>
            <person name="Rusch D."/>
            <person name="Podicherti R."/>
            <person name="Tsui H.-C.T."/>
            <person name="Winkler M.E."/>
        </authorList>
    </citation>
    <scope>NUCLEOTIDE SEQUENCE</scope>
</reference>
<name>A0A382H5G5_9ZZZZ</name>
<proteinExistence type="predicted"/>
<keyword evidence="1" id="KW-0963">Cytoplasm</keyword>
<dbReference type="GO" id="GO:0008764">
    <property type="term" value="F:UDP-N-acetylmuramoylalanine-D-glutamate ligase activity"/>
    <property type="evidence" value="ECO:0007669"/>
    <property type="project" value="InterPro"/>
</dbReference>
<evidence type="ECO:0000256" key="1">
    <source>
        <dbReference type="ARBA" id="ARBA00022490"/>
    </source>
</evidence>
<gene>
    <name evidence="5" type="ORF">METZ01_LOCUS235354</name>
</gene>
<keyword evidence="3" id="KW-0547">Nucleotide-binding</keyword>
<dbReference type="GO" id="GO:0005737">
    <property type="term" value="C:cytoplasm"/>
    <property type="evidence" value="ECO:0007669"/>
    <property type="project" value="InterPro"/>
</dbReference>
<evidence type="ECO:0000256" key="4">
    <source>
        <dbReference type="ARBA" id="ARBA00022840"/>
    </source>
</evidence>
<dbReference type="PANTHER" id="PTHR43692">
    <property type="entry name" value="UDP-N-ACETYLMURAMOYLALANINE--D-GLUTAMATE LIGASE"/>
    <property type="match status" value="1"/>
</dbReference>
<dbReference type="AlphaFoldDB" id="A0A382H5G5"/>
<dbReference type="InterPro" id="IPR036615">
    <property type="entry name" value="Mur_ligase_C_dom_sf"/>
</dbReference>
<keyword evidence="4" id="KW-0067">ATP-binding</keyword>
<evidence type="ECO:0000256" key="3">
    <source>
        <dbReference type="ARBA" id="ARBA00022741"/>
    </source>
</evidence>
<evidence type="ECO:0000256" key="2">
    <source>
        <dbReference type="ARBA" id="ARBA00022598"/>
    </source>
</evidence>
<evidence type="ECO:0000313" key="5">
    <source>
        <dbReference type="EMBL" id="SVB82500.1"/>
    </source>
</evidence>
<dbReference type="SUPFAM" id="SSF53244">
    <property type="entry name" value="MurD-like peptide ligases, peptide-binding domain"/>
    <property type="match status" value="1"/>
</dbReference>